<gene>
    <name evidence="2" type="ORF">SAMN04490195_1348</name>
</gene>
<feature type="compositionally biased region" description="Low complexity" evidence="1">
    <location>
        <begin position="114"/>
        <end position="135"/>
    </location>
</feature>
<dbReference type="AlphaFoldDB" id="A0A1H1CRD8"/>
<dbReference type="OrthoDB" id="6169491at2"/>
<dbReference type="Proteomes" id="UP000199570">
    <property type="component" value="Unassembled WGS sequence"/>
</dbReference>
<protein>
    <submittedName>
        <fullName evidence="2">Phage tail assembly chaperone, TAC</fullName>
    </submittedName>
</protein>
<dbReference type="RefSeq" id="WP_090318967.1">
    <property type="nucleotide sequence ID" value="NZ_FNKJ01000003.1"/>
</dbReference>
<dbReference type="Pfam" id="PF16459">
    <property type="entry name" value="Phage_TAC_13"/>
    <property type="match status" value="1"/>
</dbReference>
<dbReference type="InterPro" id="IPR024410">
    <property type="entry name" value="Phage_TAC_12"/>
</dbReference>
<feature type="region of interest" description="Disordered" evidence="1">
    <location>
        <begin position="114"/>
        <end position="141"/>
    </location>
</feature>
<accession>A0A1H1CRD8</accession>
<name>A0A1H1CRD8_9PSED</name>
<evidence type="ECO:0000313" key="2">
    <source>
        <dbReference type="EMBL" id="SDQ66742.1"/>
    </source>
</evidence>
<proteinExistence type="predicted"/>
<evidence type="ECO:0000256" key="1">
    <source>
        <dbReference type="SAM" id="MobiDB-lite"/>
    </source>
</evidence>
<sequence>MKLSINNLKEVGAFTGAPVEKEITWKQGDAELTATVLVRPLGYLSAVSDVLAAGGKRDGIAGRIAACICDESGAPVFAVDDITGAADPERGALDGNLTMALLAVIAEVTGMGKTMSSATSTSSGTKSRSRSAAQSRKPKLA</sequence>
<organism evidence="2 3">
    <name type="scientific">Pseudomonas moorei</name>
    <dbReference type="NCBI Taxonomy" id="395599"/>
    <lineage>
        <taxon>Bacteria</taxon>
        <taxon>Pseudomonadati</taxon>
        <taxon>Pseudomonadota</taxon>
        <taxon>Gammaproteobacteria</taxon>
        <taxon>Pseudomonadales</taxon>
        <taxon>Pseudomonadaceae</taxon>
        <taxon>Pseudomonas</taxon>
    </lineage>
</organism>
<keyword evidence="3" id="KW-1185">Reference proteome</keyword>
<dbReference type="EMBL" id="FNKJ01000003">
    <property type="protein sequence ID" value="SDQ66742.1"/>
    <property type="molecule type" value="Genomic_DNA"/>
</dbReference>
<evidence type="ECO:0000313" key="3">
    <source>
        <dbReference type="Proteomes" id="UP000199570"/>
    </source>
</evidence>
<reference evidence="3" key="1">
    <citation type="submission" date="2016-10" db="EMBL/GenBank/DDBJ databases">
        <authorList>
            <person name="Varghese N."/>
            <person name="Submissions S."/>
        </authorList>
    </citation>
    <scope>NUCLEOTIDE SEQUENCE [LARGE SCALE GENOMIC DNA]</scope>
    <source>
        <strain evidence="3">BS3775</strain>
    </source>
</reference>